<gene>
    <name evidence="1" type="ORF">H4W81_002818</name>
</gene>
<dbReference type="RefSeq" id="WP_192775186.1">
    <property type="nucleotide sequence ID" value="NZ_BAAASY010000044.1"/>
</dbReference>
<comment type="caution">
    <text evidence="1">The sequence shown here is derived from an EMBL/GenBank/DDBJ whole genome shotgun (WGS) entry which is preliminary data.</text>
</comment>
<evidence type="ECO:0000313" key="1">
    <source>
        <dbReference type="EMBL" id="MBE1560039.1"/>
    </source>
</evidence>
<proteinExistence type="predicted"/>
<evidence type="ECO:0000313" key="2">
    <source>
        <dbReference type="Proteomes" id="UP000661607"/>
    </source>
</evidence>
<organism evidence="1 2">
    <name type="scientific">Nonomuraea africana</name>
    <dbReference type="NCBI Taxonomy" id="46171"/>
    <lineage>
        <taxon>Bacteria</taxon>
        <taxon>Bacillati</taxon>
        <taxon>Actinomycetota</taxon>
        <taxon>Actinomycetes</taxon>
        <taxon>Streptosporangiales</taxon>
        <taxon>Streptosporangiaceae</taxon>
        <taxon>Nonomuraea</taxon>
    </lineage>
</organism>
<protein>
    <submittedName>
        <fullName evidence="1">Uncharacterized protein</fullName>
    </submittedName>
</protein>
<keyword evidence="2" id="KW-1185">Reference proteome</keyword>
<dbReference type="Proteomes" id="UP000661607">
    <property type="component" value="Unassembled WGS sequence"/>
</dbReference>
<accession>A0ABR9KDG0</accession>
<reference evidence="1 2" key="1">
    <citation type="submission" date="2020-10" db="EMBL/GenBank/DDBJ databases">
        <title>Sequencing the genomes of 1000 actinobacteria strains.</title>
        <authorList>
            <person name="Klenk H.-P."/>
        </authorList>
    </citation>
    <scope>NUCLEOTIDE SEQUENCE [LARGE SCALE GENOMIC DNA]</scope>
    <source>
        <strain evidence="1 2">DSM 43748</strain>
    </source>
</reference>
<sequence length="239" mass="27367">MTRARPRHTDVWTGEDGNGTTECQLLGDRAARYILVTFTQAQPFTLSHPEWAGISHERLRRLVGMDVDPERGEQYVPHPPEPVAEPRYRVYWTVRLPRPHPFRAPQCMPEGITWWRRIQRQLRPERRNRDCCWYHRGDWSRVCATAIRLIRQARDEGVAADDIADYVRQEAQAEGMHGWELQALAALVCPADGIELQVLAGARRNSYVNGQHKSQAMLDAGVRRTVIIDWITPASVTGG</sequence>
<dbReference type="EMBL" id="JADBEF010000001">
    <property type="protein sequence ID" value="MBE1560039.1"/>
    <property type="molecule type" value="Genomic_DNA"/>
</dbReference>
<name>A0ABR9KDG0_9ACTN</name>